<dbReference type="PANTHER" id="PTHR41523">
    <property type="entry name" value="TWO-COMPONENT SYSTEM SENSOR PROTEIN"/>
    <property type="match status" value="1"/>
</dbReference>
<dbReference type="EMBL" id="JBHLVZ010000073">
    <property type="protein sequence ID" value="MFC0387955.1"/>
    <property type="molecule type" value="Genomic_DNA"/>
</dbReference>
<dbReference type="GO" id="GO:0016301">
    <property type="term" value="F:kinase activity"/>
    <property type="evidence" value="ECO:0007669"/>
    <property type="project" value="UniProtKB-KW"/>
</dbReference>
<dbReference type="InterPro" id="IPR011102">
    <property type="entry name" value="Sig_transdc_His_kinase_HWE"/>
</dbReference>
<keyword evidence="4" id="KW-0808">Transferase</keyword>
<evidence type="ECO:0000313" key="11">
    <source>
        <dbReference type="Proteomes" id="UP001589789"/>
    </source>
</evidence>
<evidence type="ECO:0000256" key="3">
    <source>
        <dbReference type="ARBA" id="ARBA00022553"/>
    </source>
</evidence>
<reference evidence="10 11" key="1">
    <citation type="submission" date="2024-09" db="EMBL/GenBank/DDBJ databases">
        <authorList>
            <person name="Sun Q."/>
            <person name="Mori K."/>
        </authorList>
    </citation>
    <scope>NUCLEOTIDE SEQUENCE [LARGE SCALE GENOMIC DNA]</scope>
    <source>
        <strain evidence="10 11">CCM 7468</strain>
    </source>
</reference>
<name>A0ABV6IZ38_9PROT</name>
<dbReference type="EC" id="2.7.13.3" evidence="2"/>
<evidence type="ECO:0000256" key="6">
    <source>
        <dbReference type="ARBA" id="ARBA00022777"/>
    </source>
</evidence>
<proteinExistence type="predicted"/>
<evidence type="ECO:0000259" key="9">
    <source>
        <dbReference type="SMART" id="SM00911"/>
    </source>
</evidence>
<comment type="catalytic activity">
    <reaction evidence="1">
        <text>ATP + protein L-histidine = ADP + protein N-phospho-L-histidine.</text>
        <dbReference type="EC" id="2.7.13.3"/>
    </reaction>
</comment>
<dbReference type="Pfam" id="PF07536">
    <property type="entry name" value="HWE_HK"/>
    <property type="match status" value="1"/>
</dbReference>
<evidence type="ECO:0000256" key="2">
    <source>
        <dbReference type="ARBA" id="ARBA00012438"/>
    </source>
</evidence>
<keyword evidence="6 10" id="KW-0418">Kinase</keyword>
<dbReference type="PANTHER" id="PTHR41523:SF7">
    <property type="entry name" value="HISTIDINE KINASE"/>
    <property type="match status" value="1"/>
</dbReference>
<dbReference type="RefSeq" id="WP_377053901.1">
    <property type="nucleotide sequence ID" value="NZ_JBHLVZ010000073.1"/>
</dbReference>
<evidence type="ECO:0000256" key="5">
    <source>
        <dbReference type="ARBA" id="ARBA00022741"/>
    </source>
</evidence>
<evidence type="ECO:0000256" key="7">
    <source>
        <dbReference type="ARBA" id="ARBA00022840"/>
    </source>
</evidence>
<gene>
    <name evidence="10" type="ORF">ACFFIC_20775</name>
</gene>
<organism evidence="10 11">
    <name type="scientific">Muricoccus vinaceus</name>
    <dbReference type="NCBI Taxonomy" id="424704"/>
    <lineage>
        <taxon>Bacteria</taxon>
        <taxon>Pseudomonadati</taxon>
        <taxon>Pseudomonadota</taxon>
        <taxon>Alphaproteobacteria</taxon>
        <taxon>Acetobacterales</taxon>
        <taxon>Roseomonadaceae</taxon>
        <taxon>Muricoccus</taxon>
    </lineage>
</organism>
<comment type="caution">
    <text evidence="10">The sequence shown here is derived from an EMBL/GenBank/DDBJ whole genome shotgun (WGS) entry which is preliminary data.</text>
</comment>
<sequence>MISTPPAHLSVLCCIDDVWQIVACPYPGDPGEASAPRSARQRQEHVVALETANHALRREVQIASEREQFLMAEMEHRLKNVLATVHALAAQTALPGDTGEGFRTAFAARLRALALAHQVLGQGNPDGAALTTVVGGCLQPYDSTAGRITVSGPAVHLPARTVPTLGLAFHELATNAAKHGALSIPEGRVEVTWAVEAGAKDQARAVAIIWQERGGPPVEEPKRRGFGSRLLERGLAQGSGGTTQLDFAPHGVNCRIWLPLMSAQARV</sequence>
<protein>
    <recommendedName>
        <fullName evidence="2">histidine kinase</fullName>
        <ecNumber evidence="2">2.7.13.3</ecNumber>
    </recommendedName>
</protein>
<dbReference type="InterPro" id="IPR036890">
    <property type="entry name" value="HATPase_C_sf"/>
</dbReference>
<keyword evidence="11" id="KW-1185">Reference proteome</keyword>
<keyword evidence="3" id="KW-0597">Phosphoprotein</keyword>
<feature type="domain" description="Signal transduction histidine kinase HWE region" evidence="9">
    <location>
        <begin position="73"/>
        <end position="154"/>
    </location>
</feature>
<evidence type="ECO:0000256" key="4">
    <source>
        <dbReference type="ARBA" id="ARBA00022679"/>
    </source>
</evidence>
<keyword evidence="8" id="KW-0175">Coiled coil</keyword>
<keyword evidence="7" id="KW-0067">ATP-binding</keyword>
<dbReference type="Gene3D" id="3.30.565.10">
    <property type="entry name" value="Histidine kinase-like ATPase, C-terminal domain"/>
    <property type="match status" value="1"/>
</dbReference>
<dbReference type="SMART" id="SM00911">
    <property type="entry name" value="HWE_HK"/>
    <property type="match status" value="1"/>
</dbReference>
<dbReference type="Proteomes" id="UP001589789">
    <property type="component" value="Unassembled WGS sequence"/>
</dbReference>
<keyword evidence="5" id="KW-0547">Nucleotide-binding</keyword>
<feature type="coiled-coil region" evidence="8">
    <location>
        <begin position="46"/>
        <end position="91"/>
    </location>
</feature>
<evidence type="ECO:0000313" key="10">
    <source>
        <dbReference type="EMBL" id="MFC0387955.1"/>
    </source>
</evidence>
<evidence type="ECO:0000256" key="8">
    <source>
        <dbReference type="SAM" id="Coils"/>
    </source>
</evidence>
<accession>A0ABV6IZ38</accession>
<evidence type="ECO:0000256" key="1">
    <source>
        <dbReference type="ARBA" id="ARBA00000085"/>
    </source>
</evidence>